<accession>A0A0F9HQW3</accession>
<organism evidence="1">
    <name type="scientific">marine sediment metagenome</name>
    <dbReference type="NCBI Taxonomy" id="412755"/>
    <lineage>
        <taxon>unclassified sequences</taxon>
        <taxon>metagenomes</taxon>
        <taxon>ecological metagenomes</taxon>
    </lineage>
</organism>
<dbReference type="SUPFAM" id="SSF51726">
    <property type="entry name" value="UROD/MetE-like"/>
    <property type="match status" value="1"/>
</dbReference>
<gene>
    <name evidence="1" type="ORF">LCGC14_1675270</name>
</gene>
<reference evidence="1" key="1">
    <citation type="journal article" date="2015" name="Nature">
        <title>Complex archaea that bridge the gap between prokaryotes and eukaryotes.</title>
        <authorList>
            <person name="Spang A."/>
            <person name="Saw J.H."/>
            <person name="Jorgensen S.L."/>
            <person name="Zaremba-Niedzwiedzka K."/>
            <person name="Martijn J."/>
            <person name="Lind A.E."/>
            <person name="van Eijk R."/>
            <person name="Schleper C."/>
            <person name="Guy L."/>
            <person name="Ettema T.J."/>
        </authorList>
    </citation>
    <scope>NUCLEOTIDE SEQUENCE</scope>
</reference>
<protein>
    <submittedName>
        <fullName evidence="1">Uncharacterized protein</fullName>
    </submittedName>
</protein>
<dbReference type="AlphaFoldDB" id="A0A0F9HQW3"/>
<dbReference type="InterPro" id="IPR038071">
    <property type="entry name" value="UROD/MetE-like_sf"/>
</dbReference>
<name>A0A0F9HQW3_9ZZZZ</name>
<dbReference type="EMBL" id="LAZR01014439">
    <property type="protein sequence ID" value="KKM17487.1"/>
    <property type="molecule type" value="Genomic_DNA"/>
</dbReference>
<sequence length="387" mass="42636">MPEDAKSLLSRVVDLAGETLDPACIETAKRRQGDMFAWRESDYVPITFGVAVEQLVGLPDFDWAEQFADPAASLYMQLKPLIAMAASGSDFVPTVRADTGVVNGPSVLGAPFIVPAHTKPVCSGHVGREELTEFAVPDDISSLGALPTMVEHTQHHLSVLREAGLGDSVGVRHCDTQGPFDIAAQARGHDEMFLDMYVDGEFVHDLMEKSLDIYVKLNLLSKQLADDPLDSGYANEYWMAPGSVRLCDDSGILMSPEHFSEYCAPYLARAFEPFGGGWIHYCGGIPDGNRPEGLHLHEIYCSVPAMRGLNFTTGGDWPAEVSKVMDRKVVYLGGLPRNDGELLEDYFRRVLSLCDGRRGMVFGPDVSADERPRVMDTWHRVQDELWA</sequence>
<evidence type="ECO:0000313" key="1">
    <source>
        <dbReference type="EMBL" id="KKM17487.1"/>
    </source>
</evidence>
<comment type="caution">
    <text evidence="1">The sequence shown here is derived from an EMBL/GenBank/DDBJ whole genome shotgun (WGS) entry which is preliminary data.</text>
</comment>
<dbReference type="Gene3D" id="3.20.20.210">
    <property type="match status" value="1"/>
</dbReference>
<proteinExistence type="predicted"/>